<name>A0A081C176_VECG1</name>
<proteinExistence type="predicted"/>
<dbReference type="HOGENOM" id="CLU_857174_0_0_0"/>
<organism evidence="1">
    <name type="scientific">Vecturithrix granuli</name>
    <dbReference type="NCBI Taxonomy" id="1499967"/>
    <lineage>
        <taxon>Bacteria</taxon>
        <taxon>Candidatus Moduliflexota</taxon>
        <taxon>Candidatus Vecturitrichia</taxon>
        <taxon>Candidatus Vecturitrichales</taxon>
        <taxon>Candidatus Vecturitrichaceae</taxon>
        <taxon>Candidatus Vecturithrix</taxon>
    </lineage>
</organism>
<evidence type="ECO:0000313" key="2">
    <source>
        <dbReference type="Proteomes" id="UP000030661"/>
    </source>
</evidence>
<accession>A0A081C176</accession>
<dbReference type="EMBL" id="DF820467">
    <property type="protein sequence ID" value="GAK58331.1"/>
    <property type="molecule type" value="Genomic_DNA"/>
</dbReference>
<keyword evidence="2" id="KW-1185">Reference proteome</keyword>
<evidence type="ECO:0008006" key="3">
    <source>
        <dbReference type="Google" id="ProtNLM"/>
    </source>
</evidence>
<dbReference type="AlphaFoldDB" id="A0A081C176"/>
<dbReference type="STRING" id="1499967.U27_05305"/>
<dbReference type="eggNOG" id="ENOG502Z8JH">
    <property type="taxonomic scope" value="Bacteria"/>
</dbReference>
<evidence type="ECO:0000313" key="1">
    <source>
        <dbReference type="EMBL" id="GAK58331.1"/>
    </source>
</evidence>
<reference evidence="1" key="1">
    <citation type="journal article" date="2015" name="PeerJ">
        <title>First genomic representation of candidate bacterial phylum KSB3 points to enhanced environmental sensing as a trigger of wastewater bulking.</title>
        <authorList>
            <person name="Sekiguchi Y."/>
            <person name="Ohashi A."/>
            <person name="Parks D.H."/>
            <person name="Yamauchi T."/>
            <person name="Tyson G.W."/>
            <person name="Hugenholtz P."/>
        </authorList>
    </citation>
    <scope>NUCLEOTIDE SEQUENCE [LARGE SCALE GENOMIC DNA]</scope>
</reference>
<sequence length="332" mass="38361">MRAPEEKFATIIEKNTFYFFNPAFEEQYEGYLNSIKETLLVLKNKIETSGLHKQLFEDLLVQKEHGLRALLALTGFSNEYLKRLTTIIRVVDDPELNNVVYKSHWINEAEESTGEGIQEWSDTQILSLLKKNEFFRKGLVNLFFEGATVPFLAKTIPLFELKKLSILKLKFELPEMIDTLIRYKEKGSYVGKKPNNPEVLIEAILKDLNTDCEKGDLSELIDNAPYTKRTMDFIIPNKAHPRIIAESSFLATTSSGQGDKSKTEISVGALIKTHYPHAKFIGFVDGIGWYVRKGDLKRMVSAYDEVFTFHQDELKRFERFVLEEMAYDRRVH</sequence>
<dbReference type="Proteomes" id="UP000030661">
    <property type="component" value="Unassembled WGS sequence"/>
</dbReference>
<protein>
    <recommendedName>
        <fullName evidence="3">Restriction endonuclease type II DpnII-like domain-containing protein</fullName>
    </recommendedName>
</protein>
<gene>
    <name evidence="1" type="ORF">U27_05305</name>
</gene>